<keyword evidence="2" id="KW-0175">Coiled coil</keyword>
<organism evidence="4">
    <name type="scientific">Methanotorris igneus (strain DSM 5666 / JCM 11834 / Kol 5)</name>
    <dbReference type="NCBI Taxonomy" id="880724"/>
    <lineage>
        <taxon>Archaea</taxon>
        <taxon>Methanobacteriati</taxon>
        <taxon>Methanobacteriota</taxon>
        <taxon>Methanomada group</taxon>
        <taxon>Methanococci</taxon>
        <taxon>Methanococcales</taxon>
        <taxon>Methanocaldococcaceae</taxon>
        <taxon>Methanotorris</taxon>
    </lineage>
</organism>
<dbReference type="PIRSF" id="PIRSF004959">
    <property type="entry name" value="UCP004959"/>
    <property type="match status" value="1"/>
</dbReference>
<dbReference type="Proteomes" id="UP000009227">
    <property type="component" value="Chromosome"/>
</dbReference>
<dbReference type="AlphaFoldDB" id="F6BAZ9"/>
<evidence type="ECO:0000313" key="3">
    <source>
        <dbReference type="EMBL" id="AEF97086.1"/>
    </source>
</evidence>
<feature type="coiled-coil region" evidence="2">
    <location>
        <begin position="70"/>
        <end position="97"/>
    </location>
</feature>
<proteinExistence type="inferred from homology"/>
<dbReference type="RefSeq" id="WP_013799680.1">
    <property type="nucleotide sequence ID" value="NC_015562.1"/>
</dbReference>
<dbReference type="KEGG" id="mig:Metig_1552"/>
<name>F6BAZ9_METIK</name>
<evidence type="ECO:0000313" key="4">
    <source>
        <dbReference type="Proteomes" id="UP000009227"/>
    </source>
</evidence>
<evidence type="ECO:0000256" key="2">
    <source>
        <dbReference type="SAM" id="Coils"/>
    </source>
</evidence>
<dbReference type="HOGENOM" id="CLU_089549_1_0_2"/>
<dbReference type="EMBL" id="CP002737">
    <property type="protein sequence ID" value="AEF97086.1"/>
    <property type="molecule type" value="Genomic_DNA"/>
</dbReference>
<protein>
    <recommendedName>
        <fullName evidence="1">UPF0305 protein Metig_1552</fullName>
    </recommendedName>
</protein>
<gene>
    <name evidence="3" type="ordered locus">Metig_1552</name>
</gene>
<dbReference type="GeneID" id="10644425"/>
<comment type="similarity">
    <text evidence="1">Belongs to the UPF0305 family.</text>
</comment>
<dbReference type="InterPro" id="IPR019215">
    <property type="entry name" value="DUF2115"/>
</dbReference>
<reference evidence="3 4" key="1">
    <citation type="submission" date="2011-05" db="EMBL/GenBank/DDBJ databases">
        <title>Complete sequence of Methanotorris igneus Kol 5.</title>
        <authorList>
            <consortium name="US DOE Joint Genome Institute"/>
            <person name="Lucas S."/>
            <person name="Han J."/>
            <person name="Lapidus A."/>
            <person name="Cheng J.-F."/>
            <person name="Goodwin L."/>
            <person name="Pitluck S."/>
            <person name="Peters L."/>
            <person name="Mikhailova N."/>
            <person name="Chertkov O."/>
            <person name="Han C."/>
            <person name="Tapia R."/>
            <person name="Land M."/>
            <person name="Hauser L."/>
            <person name="Kyrpides N."/>
            <person name="Ivanova N."/>
            <person name="Pagani I."/>
            <person name="Sieprawska-Lupa M."/>
            <person name="Whitman W."/>
            <person name="Woyke T."/>
        </authorList>
    </citation>
    <scope>NUCLEOTIDE SEQUENCE [LARGE SCALE GENOMIC DNA]</scope>
    <source>
        <strain evidence="4">DSM 5666 / JCM 11834 / Kol 5</strain>
    </source>
</reference>
<accession>F6BAZ9</accession>
<dbReference type="NCBIfam" id="NF002176">
    <property type="entry name" value="PRK01022.1-4"/>
    <property type="match status" value="1"/>
</dbReference>
<dbReference type="Pfam" id="PF09888">
    <property type="entry name" value="DUF2115"/>
    <property type="match status" value="1"/>
</dbReference>
<dbReference type="STRING" id="880724.Metig_1552"/>
<sequence>MNSRELFKKLKKEAKEFSIYDMMKARCFMENDAKYLPPQYRNEFLESLGMYFYNVLNEIKNRDKNSVESFEIDEEKLEKLIERIESFKKMNSENEDAFIRLSKIIAPYLIFIAKKPIHPENLVFPGKKKIIKKGNTYYCPVKNKQKNEYSLCEFCVCKDISELDSDL</sequence>
<dbReference type="OrthoDB" id="81482at2157"/>
<evidence type="ECO:0000256" key="1">
    <source>
        <dbReference type="HAMAP-Rule" id="MF_00763"/>
    </source>
</evidence>
<keyword evidence="4" id="KW-1185">Reference proteome</keyword>
<dbReference type="HAMAP" id="MF_00763">
    <property type="entry name" value="UPF0305"/>
    <property type="match status" value="1"/>
</dbReference>